<dbReference type="RefSeq" id="WP_149069862.1">
    <property type="nucleotide sequence ID" value="NZ_VTHL01000003.1"/>
</dbReference>
<dbReference type="AlphaFoldDB" id="A0A5D6V9R3"/>
<evidence type="ECO:0000313" key="2">
    <source>
        <dbReference type="Proteomes" id="UP000322791"/>
    </source>
</evidence>
<name>A0A5D6V9R3_9BACT</name>
<protein>
    <submittedName>
        <fullName evidence="1">Uncharacterized protein</fullName>
    </submittedName>
</protein>
<accession>A0A5D6V9R3</accession>
<sequence>MATLTPYQKQYRTRMRRAIRMRATADRRARRYAQLLADSIGDAEDAATQMNELNALYGIDVSPFTLLTKALHADSGQERLVDQLAQYAPGEEVLLFNQVPDGNGGQPLPPNPIFGE</sequence>
<reference evidence="1 2" key="1">
    <citation type="submission" date="2019-08" db="EMBL/GenBank/DDBJ databases">
        <authorList>
            <person name="Seo M.-J."/>
        </authorList>
    </citation>
    <scope>NUCLEOTIDE SEQUENCE [LARGE SCALE GENOMIC DNA]</scope>
    <source>
        <strain evidence="1 2">KIGAM108</strain>
    </source>
</reference>
<dbReference type="EMBL" id="VTHL01000003">
    <property type="protein sequence ID" value="TYZ12623.1"/>
    <property type="molecule type" value="Genomic_DNA"/>
</dbReference>
<keyword evidence="2" id="KW-1185">Reference proteome</keyword>
<dbReference type="Proteomes" id="UP000322791">
    <property type="component" value="Unassembled WGS sequence"/>
</dbReference>
<proteinExistence type="predicted"/>
<evidence type="ECO:0000313" key="1">
    <source>
        <dbReference type="EMBL" id="TYZ12623.1"/>
    </source>
</evidence>
<comment type="caution">
    <text evidence="1">The sequence shown here is derived from an EMBL/GenBank/DDBJ whole genome shotgun (WGS) entry which is preliminary data.</text>
</comment>
<gene>
    <name evidence="1" type="ORF">FY528_04820</name>
</gene>
<organism evidence="1 2">
    <name type="scientific">Hymenobacter lutimineralis</name>
    <dbReference type="NCBI Taxonomy" id="2606448"/>
    <lineage>
        <taxon>Bacteria</taxon>
        <taxon>Pseudomonadati</taxon>
        <taxon>Bacteroidota</taxon>
        <taxon>Cytophagia</taxon>
        <taxon>Cytophagales</taxon>
        <taxon>Hymenobacteraceae</taxon>
        <taxon>Hymenobacter</taxon>
    </lineage>
</organism>